<evidence type="ECO:0000256" key="4">
    <source>
        <dbReference type="SAM" id="SignalP"/>
    </source>
</evidence>
<keyword evidence="7" id="KW-1185">Reference proteome</keyword>
<dbReference type="EMBL" id="CP011542">
    <property type="protein sequence ID" value="AKK06213.1"/>
    <property type="molecule type" value="Genomic_DNA"/>
</dbReference>
<dbReference type="InterPro" id="IPR023765">
    <property type="entry name" value="SBP_5_CS"/>
</dbReference>
<dbReference type="Gene3D" id="3.40.190.10">
    <property type="entry name" value="Periplasmic binding protein-like II"/>
    <property type="match status" value="1"/>
</dbReference>
<evidence type="ECO:0000256" key="1">
    <source>
        <dbReference type="ARBA" id="ARBA00004193"/>
    </source>
</evidence>
<evidence type="ECO:0000256" key="2">
    <source>
        <dbReference type="ARBA" id="ARBA00005695"/>
    </source>
</evidence>
<evidence type="ECO:0000313" key="7">
    <source>
        <dbReference type="Proteomes" id="UP000035199"/>
    </source>
</evidence>
<comment type="subcellular location">
    <subcellularLocation>
        <location evidence="1">Cell membrane</location>
        <topology evidence="1">Lipid-anchor</topology>
    </subcellularLocation>
</comment>
<dbReference type="PATRIC" id="fig|571915.4.peg.2008"/>
<protein>
    <submittedName>
        <fullName evidence="6">ABC-type dipeptide transport system, periplasmic component</fullName>
    </submittedName>
</protein>
<dbReference type="Gene3D" id="3.10.105.10">
    <property type="entry name" value="Dipeptide-binding Protein, Domain 3"/>
    <property type="match status" value="1"/>
</dbReference>
<dbReference type="PANTHER" id="PTHR30290:SF65">
    <property type="entry name" value="MONOACYL PHOSPHATIDYLINOSITOL TETRAMANNOSIDE-BINDING PROTEIN LPQW-RELATED"/>
    <property type="match status" value="1"/>
</dbReference>
<dbReference type="Pfam" id="PF00496">
    <property type="entry name" value="SBP_bac_5"/>
    <property type="match status" value="1"/>
</dbReference>
<dbReference type="PROSITE" id="PS01040">
    <property type="entry name" value="SBP_BACTERIAL_5"/>
    <property type="match status" value="1"/>
</dbReference>
<evidence type="ECO:0000256" key="3">
    <source>
        <dbReference type="ARBA" id="ARBA00022729"/>
    </source>
</evidence>
<dbReference type="InterPro" id="IPR039424">
    <property type="entry name" value="SBP_5"/>
</dbReference>
<dbReference type="GO" id="GO:0015833">
    <property type="term" value="P:peptide transport"/>
    <property type="evidence" value="ECO:0007669"/>
    <property type="project" value="TreeGrafter"/>
</dbReference>
<reference evidence="7" key="2">
    <citation type="submission" date="2015-05" db="EMBL/GenBank/DDBJ databases">
        <title>Complete genome sequence of Corynebacterium mustelae DSM 45274, isolated from various tissues of a male ferret with lethal sepsis.</title>
        <authorList>
            <person name="Ruckert C."/>
            <person name="Albersmeier A."/>
            <person name="Winkler A."/>
            <person name="Tauch A."/>
        </authorList>
    </citation>
    <scope>NUCLEOTIDE SEQUENCE [LARGE SCALE GENOMIC DNA]</scope>
    <source>
        <strain evidence="7">DSM 45274</strain>
    </source>
</reference>
<accession>A0A0G3H334</accession>
<gene>
    <name evidence="6" type="ORF">CMUST_09485</name>
</gene>
<dbReference type="OrthoDB" id="9764591at2"/>
<dbReference type="PIRSF" id="PIRSF002741">
    <property type="entry name" value="MppA"/>
    <property type="match status" value="1"/>
</dbReference>
<dbReference type="GO" id="GO:0043190">
    <property type="term" value="C:ATP-binding cassette (ABC) transporter complex"/>
    <property type="evidence" value="ECO:0007669"/>
    <property type="project" value="InterPro"/>
</dbReference>
<sequence>MSTIRRSALLRITAAATCSLLALSACTVEDTASGDNAVTIALPFQPVASLSPYSDDALLNTRMGIGETLLQLDSNGQPQPGLAKSWEVIDDKTVEFTLRDNVKFHDGTDLSPTAVVRALEHAVKADSRPKGLGKSELTFTAVGDNKVKVVSADSDPILAQRFADSGAIILAEKAYEQASPSLVGTGTGPFKLVELTDNEAKTEGFADYWDGKPALDSVKTVFIEDGAGRANAVRAGEVSLAQAVPIAQLVELGDLAVESTPIPRAVLLHLNTKKGAFADAGLRAKAAEAIESKSVVDNIYEGHASLANGSLFSESAEWATAVESKNSLAGAKDAAGTKIRLATWTERPELPEAASVLAEQLRGVGFDVEVVAQDYDSLEPALLAGEFDAVLASRNYQTGAADPVSYLSSDFSCDGSYNLSLYCNPEIDAAIDETNKISDTTKRYTSAAEIGAKVVADNAVIPVAHEYSLITYNKLEGISFDPFERKLITKNTKITS</sequence>
<dbReference type="AlphaFoldDB" id="A0A0G3H334"/>
<comment type="similarity">
    <text evidence="2">Belongs to the bacterial solute-binding protein 5 family.</text>
</comment>
<feature type="chain" id="PRO_5039211449" evidence="4">
    <location>
        <begin position="25"/>
        <end position="496"/>
    </location>
</feature>
<dbReference type="STRING" id="571915.CMUST_09485"/>
<proteinExistence type="inferred from homology"/>
<dbReference type="PANTHER" id="PTHR30290">
    <property type="entry name" value="PERIPLASMIC BINDING COMPONENT OF ABC TRANSPORTER"/>
    <property type="match status" value="1"/>
</dbReference>
<dbReference type="RefSeq" id="WP_047262282.1">
    <property type="nucleotide sequence ID" value="NZ_CP011542.1"/>
</dbReference>
<keyword evidence="3 4" id="KW-0732">Signal</keyword>
<dbReference type="PROSITE" id="PS51257">
    <property type="entry name" value="PROKAR_LIPOPROTEIN"/>
    <property type="match status" value="1"/>
</dbReference>
<dbReference type="InterPro" id="IPR000914">
    <property type="entry name" value="SBP_5_dom"/>
</dbReference>
<organism evidence="6 7">
    <name type="scientific">Corynebacterium mustelae</name>
    <dbReference type="NCBI Taxonomy" id="571915"/>
    <lineage>
        <taxon>Bacteria</taxon>
        <taxon>Bacillati</taxon>
        <taxon>Actinomycetota</taxon>
        <taxon>Actinomycetes</taxon>
        <taxon>Mycobacteriales</taxon>
        <taxon>Corynebacteriaceae</taxon>
        <taxon>Corynebacterium</taxon>
    </lineage>
</organism>
<feature type="signal peptide" evidence="4">
    <location>
        <begin position="1"/>
        <end position="24"/>
    </location>
</feature>
<dbReference type="KEGG" id="cmv:CMUST_09485"/>
<feature type="domain" description="Solute-binding protein family 5" evidence="5">
    <location>
        <begin position="77"/>
        <end position="417"/>
    </location>
</feature>
<evidence type="ECO:0000313" key="6">
    <source>
        <dbReference type="EMBL" id="AKK06213.1"/>
    </source>
</evidence>
<dbReference type="Proteomes" id="UP000035199">
    <property type="component" value="Chromosome"/>
</dbReference>
<name>A0A0G3H334_9CORY</name>
<dbReference type="SUPFAM" id="SSF53850">
    <property type="entry name" value="Periplasmic binding protein-like II"/>
    <property type="match status" value="1"/>
</dbReference>
<dbReference type="GO" id="GO:1904680">
    <property type="term" value="F:peptide transmembrane transporter activity"/>
    <property type="evidence" value="ECO:0007669"/>
    <property type="project" value="TreeGrafter"/>
</dbReference>
<dbReference type="CDD" id="cd08490">
    <property type="entry name" value="PBP2_NikA_DppA_OppA_like_3"/>
    <property type="match status" value="1"/>
</dbReference>
<reference evidence="6 7" key="1">
    <citation type="journal article" date="2015" name="Genome Announc.">
        <title>Complete Genome Sequence of the Type Strain Corynebacterium mustelae DSM 45274, Isolated from Various Tissues of a Male Ferret with Lethal Sepsis.</title>
        <authorList>
            <person name="Ruckert C."/>
            <person name="Eimer J."/>
            <person name="Winkler A."/>
            <person name="Tauch A."/>
        </authorList>
    </citation>
    <scope>NUCLEOTIDE SEQUENCE [LARGE SCALE GENOMIC DNA]</scope>
    <source>
        <strain evidence="6 7">DSM 45274</strain>
    </source>
</reference>
<dbReference type="GO" id="GO:0042597">
    <property type="term" value="C:periplasmic space"/>
    <property type="evidence" value="ECO:0007669"/>
    <property type="project" value="UniProtKB-ARBA"/>
</dbReference>
<dbReference type="InterPro" id="IPR030678">
    <property type="entry name" value="Peptide/Ni-bd"/>
</dbReference>
<evidence type="ECO:0000259" key="5">
    <source>
        <dbReference type="Pfam" id="PF00496"/>
    </source>
</evidence>